<comment type="subcellular location">
    <subcellularLocation>
        <location evidence="12">Endoplasmic reticulum membrane</location>
        <topology evidence="12">Single-pass membrane protein</topology>
    </subcellularLocation>
</comment>
<keyword evidence="6 12" id="KW-0521">NADP</keyword>
<dbReference type="InterPro" id="IPR036291">
    <property type="entry name" value="NAD(P)-bd_dom_sf"/>
</dbReference>
<evidence type="ECO:0000256" key="8">
    <source>
        <dbReference type="ARBA" id="ARBA00023002"/>
    </source>
</evidence>
<dbReference type="PROSITE" id="PS00061">
    <property type="entry name" value="ADH_SHORT"/>
    <property type="match status" value="1"/>
</dbReference>
<dbReference type="EC" id="1.1.1.330" evidence="12"/>
<keyword evidence="5 12" id="KW-0276">Fatty acid metabolism</keyword>
<evidence type="ECO:0000256" key="14">
    <source>
        <dbReference type="SAM" id="Phobius"/>
    </source>
</evidence>
<reference evidence="15 16" key="1">
    <citation type="journal article" date="2019" name="Nat. Ecol. Evol.">
        <title>Megaphylogeny resolves global patterns of mushroom evolution.</title>
        <authorList>
            <person name="Varga T."/>
            <person name="Krizsan K."/>
            <person name="Foldi C."/>
            <person name="Dima B."/>
            <person name="Sanchez-Garcia M."/>
            <person name="Sanchez-Ramirez S."/>
            <person name="Szollosi G.J."/>
            <person name="Szarkandi J.G."/>
            <person name="Papp V."/>
            <person name="Albert L."/>
            <person name="Andreopoulos W."/>
            <person name="Angelini C."/>
            <person name="Antonin V."/>
            <person name="Barry K.W."/>
            <person name="Bougher N.L."/>
            <person name="Buchanan P."/>
            <person name="Buyck B."/>
            <person name="Bense V."/>
            <person name="Catcheside P."/>
            <person name="Chovatia M."/>
            <person name="Cooper J."/>
            <person name="Damon W."/>
            <person name="Desjardin D."/>
            <person name="Finy P."/>
            <person name="Geml J."/>
            <person name="Haridas S."/>
            <person name="Hughes K."/>
            <person name="Justo A."/>
            <person name="Karasinski D."/>
            <person name="Kautmanova I."/>
            <person name="Kiss B."/>
            <person name="Kocsube S."/>
            <person name="Kotiranta H."/>
            <person name="LaButti K.M."/>
            <person name="Lechner B.E."/>
            <person name="Liimatainen K."/>
            <person name="Lipzen A."/>
            <person name="Lukacs Z."/>
            <person name="Mihaltcheva S."/>
            <person name="Morgado L.N."/>
            <person name="Niskanen T."/>
            <person name="Noordeloos M.E."/>
            <person name="Ohm R.A."/>
            <person name="Ortiz-Santana B."/>
            <person name="Ovrebo C."/>
            <person name="Racz N."/>
            <person name="Riley R."/>
            <person name="Savchenko A."/>
            <person name="Shiryaev A."/>
            <person name="Soop K."/>
            <person name="Spirin V."/>
            <person name="Szebenyi C."/>
            <person name="Tomsovsky M."/>
            <person name="Tulloss R.E."/>
            <person name="Uehling J."/>
            <person name="Grigoriev I.V."/>
            <person name="Vagvolgyi C."/>
            <person name="Papp T."/>
            <person name="Martin F.M."/>
            <person name="Miettinen O."/>
            <person name="Hibbett D.S."/>
            <person name="Nagy L.G."/>
        </authorList>
    </citation>
    <scope>NUCLEOTIDE SEQUENCE [LARGE SCALE GENOMIC DNA]</scope>
    <source>
        <strain evidence="15 16">OMC1185</strain>
    </source>
</reference>
<evidence type="ECO:0000256" key="13">
    <source>
        <dbReference type="RuleBase" id="RU000363"/>
    </source>
</evidence>
<evidence type="ECO:0000256" key="2">
    <source>
        <dbReference type="ARBA" id="ARBA00022516"/>
    </source>
</evidence>
<comment type="catalytic activity">
    <reaction evidence="12">
        <text>a very-long-chain (3R)-3-hydroxyacyl-CoA + NADP(+) = a very-long-chain 3-oxoacyl-CoA + NADPH + H(+)</text>
        <dbReference type="Rhea" id="RHEA:48680"/>
        <dbReference type="ChEBI" id="CHEBI:15378"/>
        <dbReference type="ChEBI" id="CHEBI:57783"/>
        <dbReference type="ChEBI" id="CHEBI:58349"/>
        <dbReference type="ChEBI" id="CHEBI:85440"/>
        <dbReference type="ChEBI" id="CHEBI:90725"/>
        <dbReference type="EC" id="1.1.1.330"/>
    </reaction>
</comment>
<keyword evidence="4 12" id="KW-0256">Endoplasmic reticulum</keyword>
<accession>A0A5C3MNG3</accession>
<dbReference type="GO" id="GO:0141040">
    <property type="term" value="F:very-long-chain 3-oxoacyl-CoA reductase activity"/>
    <property type="evidence" value="ECO:0007669"/>
    <property type="project" value="UniProtKB-EC"/>
</dbReference>
<dbReference type="PRINTS" id="PR00080">
    <property type="entry name" value="SDRFAMILY"/>
</dbReference>
<feature type="transmembrane region" description="Helical" evidence="14">
    <location>
        <begin position="26"/>
        <end position="54"/>
    </location>
</feature>
<dbReference type="PANTHER" id="PTHR43086:SF2">
    <property type="entry name" value="HYDROXYSTEROID DEHYDROGENASE-LIKE PROTEIN 1"/>
    <property type="match status" value="1"/>
</dbReference>
<feature type="binding site" evidence="12">
    <location>
        <position position="203"/>
    </location>
    <ligand>
        <name>substrate</name>
    </ligand>
</feature>
<evidence type="ECO:0000256" key="3">
    <source>
        <dbReference type="ARBA" id="ARBA00022692"/>
    </source>
</evidence>
<evidence type="ECO:0000313" key="16">
    <source>
        <dbReference type="Proteomes" id="UP000305948"/>
    </source>
</evidence>
<dbReference type="OrthoDB" id="5545019at2759"/>
<evidence type="ECO:0000256" key="12">
    <source>
        <dbReference type="HAMAP-Rule" id="MF_03107"/>
    </source>
</evidence>
<dbReference type="PIRSF" id="PIRSF000126">
    <property type="entry name" value="11-beta-HSD1"/>
    <property type="match status" value="1"/>
</dbReference>
<dbReference type="GO" id="GO:0045703">
    <property type="term" value="F:ketoreductase activity"/>
    <property type="evidence" value="ECO:0007669"/>
    <property type="project" value="UniProtKB-UniRule"/>
</dbReference>
<evidence type="ECO:0000256" key="5">
    <source>
        <dbReference type="ARBA" id="ARBA00022832"/>
    </source>
</evidence>
<dbReference type="EMBL" id="ML213540">
    <property type="protein sequence ID" value="TFK45588.1"/>
    <property type="molecule type" value="Genomic_DNA"/>
</dbReference>
<dbReference type="PANTHER" id="PTHR43086">
    <property type="entry name" value="VERY-LONG-CHAIN 3-OXOOACYL-COA REDUCTASE"/>
    <property type="match status" value="1"/>
</dbReference>
<keyword evidence="2 12" id="KW-0444">Lipid biosynthesis</keyword>
<keyword evidence="9 12" id="KW-0443">Lipid metabolism</keyword>
<protein>
    <recommendedName>
        <fullName evidence="12">Very-long-chain 3-oxoacyl-CoA reductase</fullName>
        <ecNumber evidence="12">1.1.1.330</ecNumber>
    </recommendedName>
    <alternativeName>
        <fullName evidence="12">3-ketoacyl-CoA reductase</fullName>
        <shortName evidence="12">3-ketoreductase</shortName>
        <shortName evidence="12">KAR</shortName>
    </alternativeName>
    <alternativeName>
        <fullName evidence="12">Microsomal beta-keto-reductase</fullName>
    </alternativeName>
</protein>
<sequence>MPLVVLAQPLPVFTWAVDHPCFSTFLLALGAFSFARFAAKTAVVFAQTFLLSGISLKKFGAKKGAWAVVTGASSGIGKEFAIQLAKAGFNVLVAARSASSLSETVTEISAGSDTQTKIVTIDLSKDDEAAYGAFAAACEGLDIGVLVNNAGKSHEMPTDFAETSKEEMEDILAINTKAVLKITSIVVPGMVQRRRGLILNIGSFAGALPSPMLATYSASKAFLSTFSGALGEELKPHGITVEHVNTYFVVSNMSKIRRPTPLIPTPASFVRAVLSKIGRPCGAAFTGRPHTSTPFWSHALIDWAMNVAGWKGVFVGYTHGLHESIRKRALRKKEREAKKL</sequence>
<dbReference type="InterPro" id="IPR002347">
    <property type="entry name" value="SDR_fam"/>
</dbReference>
<comment type="similarity">
    <text evidence="12 13">Belongs to the short-chain dehydrogenases/reductases (SDR) family.</text>
</comment>
<evidence type="ECO:0000313" key="15">
    <source>
        <dbReference type="EMBL" id="TFK45588.1"/>
    </source>
</evidence>
<keyword evidence="8 12" id="KW-0560">Oxidoreductase</keyword>
<dbReference type="FunFam" id="3.40.50.720:FF:000137">
    <property type="entry name" value="Hydroxysteroid (17-beta) dehydrogenase 3"/>
    <property type="match status" value="1"/>
</dbReference>
<dbReference type="Pfam" id="PF00106">
    <property type="entry name" value="adh_short"/>
    <property type="match status" value="1"/>
</dbReference>
<dbReference type="GO" id="GO:0005789">
    <property type="term" value="C:endoplasmic reticulum membrane"/>
    <property type="evidence" value="ECO:0007669"/>
    <property type="project" value="UniProtKB-SubCell"/>
</dbReference>
<dbReference type="UniPathway" id="UPA00094"/>
<dbReference type="STRING" id="5364.A0A5C3MNG3"/>
<evidence type="ECO:0000256" key="6">
    <source>
        <dbReference type="ARBA" id="ARBA00022857"/>
    </source>
</evidence>
<dbReference type="InterPro" id="IPR020904">
    <property type="entry name" value="Sc_DH/Rdtase_CS"/>
</dbReference>
<evidence type="ECO:0000256" key="9">
    <source>
        <dbReference type="ARBA" id="ARBA00023098"/>
    </source>
</evidence>
<dbReference type="HAMAP" id="MF_03107">
    <property type="entry name" value="3_ketoreductase"/>
    <property type="match status" value="1"/>
</dbReference>
<dbReference type="InterPro" id="IPR027533">
    <property type="entry name" value="3_ketoreductase_fungal"/>
</dbReference>
<evidence type="ECO:0000256" key="1">
    <source>
        <dbReference type="ARBA" id="ARBA00005194"/>
    </source>
</evidence>
<evidence type="ECO:0000256" key="4">
    <source>
        <dbReference type="ARBA" id="ARBA00022824"/>
    </source>
</evidence>
<dbReference type="CDD" id="cd05356">
    <property type="entry name" value="17beta-HSD1_like_SDR_c"/>
    <property type="match status" value="1"/>
</dbReference>
<dbReference type="GO" id="GO:0030497">
    <property type="term" value="P:fatty acid elongation"/>
    <property type="evidence" value="ECO:0007669"/>
    <property type="project" value="UniProtKB-UniRule"/>
</dbReference>
<proteinExistence type="inferred from homology"/>
<keyword evidence="7 12" id="KW-1133">Transmembrane helix</keyword>
<organism evidence="15 16">
    <name type="scientific">Heliocybe sulcata</name>
    <dbReference type="NCBI Taxonomy" id="5364"/>
    <lineage>
        <taxon>Eukaryota</taxon>
        <taxon>Fungi</taxon>
        <taxon>Dikarya</taxon>
        <taxon>Basidiomycota</taxon>
        <taxon>Agaricomycotina</taxon>
        <taxon>Agaricomycetes</taxon>
        <taxon>Gloeophyllales</taxon>
        <taxon>Gloeophyllaceae</taxon>
        <taxon>Heliocybe</taxon>
    </lineage>
</organism>
<gene>
    <name evidence="15" type="ORF">OE88DRAFT_1729625</name>
</gene>
<evidence type="ECO:0000256" key="7">
    <source>
        <dbReference type="ARBA" id="ARBA00022989"/>
    </source>
</evidence>
<dbReference type="Proteomes" id="UP000305948">
    <property type="component" value="Unassembled WGS sequence"/>
</dbReference>
<evidence type="ECO:0000256" key="11">
    <source>
        <dbReference type="ARBA" id="ARBA00023160"/>
    </source>
</evidence>
<feature type="active site" description="Proton acceptor" evidence="12">
    <location>
        <position position="216"/>
    </location>
</feature>
<dbReference type="SUPFAM" id="SSF51735">
    <property type="entry name" value="NAD(P)-binding Rossmann-fold domains"/>
    <property type="match status" value="1"/>
</dbReference>
<dbReference type="AlphaFoldDB" id="A0A5C3MNG3"/>
<comment type="function">
    <text evidence="12">Component of the microsomal membrane bound fatty acid elongation system, which produces the 26-carbon very long-chain fatty acids (VLCFA) from palmitate. Catalyzes the reduction of the 3-ketoacyl-CoA intermediate that is formed in each cycle of fatty acid elongation. VLCFAs serve as precursors for ceramide and sphingolipids.</text>
</comment>
<evidence type="ECO:0000256" key="10">
    <source>
        <dbReference type="ARBA" id="ARBA00023136"/>
    </source>
</evidence>
<keyword evidence="10 12" id="KW-0472">Membrane</keyword>
<keyword evidence="3 12" id="KW-0812">Transmembrane</keyword>
<keyword evidence="11 12" id="KW-0275">Fatty acid biosynthesis</keyword>
<name>A0A5C3MNG3_9AGAM</name>
<keyword evidence="16" id="KW-1185">Reference proteome</keyword>
<comment type="pathway">
    <text evidence="1">Lipid metabolism; fatty acid biosynthesis.</text>
</comment>
<dbReference type="PRINTS" id="PR00081">
    <property type="entry name" value="GDHRDH"/>
</dbReference>
<dbReference type="Gene3D" id="3.40.50.720">
    <property type="entry name" value="NAD(P)-binding Rossmann-like Domain"/>
    <property type="match status" value="1"/>
</dbReference>